<protein>
    <recommendedName>
        <fullName evidence="2">DUF4378 domain-containing protein</fullName>
    </recommendedName>
</protein>
<accession>A0A8J5F8M6</accession>
<evidence type="ECO:0000313" key="4">
    <source>
        <dbReference type="Proteomes" id="UP000734854"/>
    </source>
</evidence>
<evidence type="ECO:0000256" key="1">
    <source>
        <dbReference type="SAM" id="MobiDB-lite"/>
    </source>
</evidence>
<dbReference type="Pfam" id="PF14309">
    <property type="entry name" value="DUF4378"/>
    <property type="match status" value="1"/>
</dbReference>
<reference evidence="3 4" key="1">
    <citation type="submission" date="2020-08" db="EMBL/GenBank/DDBJ databases">
        <title>Plant Genome Project.</title>
        <authorList>
            <person name="Zhang R.-G."/>
        </authorList>
    </citation>
    <scope>NUCLEOTIDE SEQUENCE [LARGE SCALE GENOMIC DNA]</scope>
    <source>
        <tissue evidence="3">Rhizome</tissue>
    </source>
</reference>
<keyword evidence="4" id="KW-1185">Reference proteome</keyword>
<feature type="domain" description="DUF4378" evidence="2">
    <location>
        <begin position="479"/>
        <end position="628"/>
    </location>
</feature>
<dbReference type="InterPro" id="IPR025486">
    <property type="entry name" value="DUF4378"/>
</dbReference>
<dbReference type="OrthoDB" id="1925259at2759"/>
<comment type="caution">
    <text evidence="3">The sequence shown here is derived from an EMBL/GenBank/DDBJ whole genome shotgun (WGS) entry which is preliminary data.</text>
</comment>
<dbReference type="PANTHER" id="PTHR46836">
    <property type="entry name" value="AFADIN"/>
    <property type="match status" value="1"/>
</dbReference>
<evidence type="ECO:0000259" key="2">
    <source>
        <dbReference type="Pfam" id="PF14309"/>
    </source>
</evidence>
<dbReference type="PANTHER" id="PTHR46836:SF8">
    <property type="entry name" value="AFADIN"/>
    <property type="match status" value="1"/>
</dbReference>
<proteinExistence type="predicted"/>
<organism evidence="3 4">
    <name type="scientific">Zingiber officinale</name>
    <name type="common">Ginger</name>
    <name type="synonym">Amomum zingiber</name>
    <dbReference type="NCBI Taxonomy" id="94328"/>
    <lineage>
        <taxon>Eukaryota</taxon>
        <taxon>Viridiplantae</taxon>
        <taxon>Streptophyta</taxon>
        <taxon>Embryophyta</taxon>
        <taxon>Tracheophyta</taxon>
        <taxon>Spermatophyta</taxon>
        <taxon>Magnoliopsida</taxon>
        <taxon>Liliopsida</taxon>
        <taxon>Zingiberales</taxon>
        <taxon>Zingiberaceae</taxon>
        <taxon>Zingiber</taxon>
    </lineage>
</organism>
<feature type="region of interest" description="Disordered" evidence="1">
    <location>
        <begin position="373"/>
        <end position="396"/>
    </location>
</feature>
<evidence type="ECO:0000313" key="3">
    <source>
        <dbReference type="EMBL" id="KAG6482294.1"/>
    </source>
</evidence>
<gene>
    <name evidence="3" type="ORF">ZIOFF_058925</name>
</gene>
<feature type="compositionally biased region" description="Basic and acidic residues" evidence="1">
    <location>
        <begin position="28"/>
        <end position="51"/>
    </location>
</feature>
<sequence>MVPFHTGAGRDDLERSGVVREIQAAATAERRKGDLASRISEERMDEDVPREAENRWYSPGVIATLMGLPDLPVIGSQEFLTRKDGSTWTSNAKHQKFKDVREEVTGTAKTDQSNKKLGAEAFPSFEHYKLEVRKEEYKHLGDQCYRRNHLSDVFGEPKFSLRKYFQHIKWFANKLKFFNPSKGSKIESGEVCCWSGKKTGTPTNLQNPNVVVLLESRISTSYGRGRRILLKSPTQSTNRQLASQSGFSATYNGKSSRGNLIFDRDKSSQKIMSRHLKTKTDNHFEGAGYCGVGSNSLAEMFYLTDLEAHSVDNITRIDTRALWGSQDSSSINQPMPSALPALSATYASRTFSNNRQFGDEQFCTPDDGLKWRNENFNQRGKLPPRDNTSSKPSEKKCQRLVHNVISENIKVSCSITEETSVCRRNHHPCSENPIGDLLDAHIKTWSVDYCRLSDDDDDGGGEEPRSFLEQEFRDEEERDYSYLLDMLIASGIHNAKRSDLPDACYSSEYPLKPALFARLEKKYRKLAAWSPSERKLMFDSTNMILAAMLAPCLDKHPWVKATTRIRPMWGAEGLLEKTWQLLVGKRAEANVGNSDSTAMDEEWLELGDEMDGLGMVIERLAWEDLLEELVAELQLVLVG</sequence>
<dbReference type="EMBL" id="JACMSC010000016">
    <property type="protein sequence ID" value="KAG6482294.1"/>
    <property type="molecule type" value="Genomic_DNA"/>
</dbReference>
<feature type="region of interest" description="Disordered" evidence="1">
    <location>
        <begin position="25"/>
        <end position="51"/>
    </location>
</feature>
<name>A0A8J5F8M6_ZINOF</name>
<dbReference type="Proteomes" id="UP000734854">
    <property type="component" value="Unassembled WGS sequence"/>
</dbReference>
<dbReference type="AlphaFoldDB" id="A0A8J5F8M6"/>